<gene>
    <name evidence="1" type="ORF">Rhow_002626</name>
</gene>
<dbReference type="Proteomes" id="UP000287519">
    <property type="component" value="Unassembled WGS sequence"/>
</dbReference>
<protein>
    <submittedName>
        <fullName evidence="1">Uncharacterized protein</fullName>
    </submittedName>
</protein>
<evidence type="ECO:0000313" key="2">
    <source>
        <dbReference type="Proteomes" id="UP000287519"/>
    </source>
</evidence>
<keyword evidence="2" id="KW-1185">Reference proteome</keyword>
<proteinExistence type="predicted"/>
<name>A0A402C689_RHOWR</name>
<reference evidence="1 2" key="1">
    <citation type="submission" date="2018-11" db="EMBL/GenBank/DDBJ databases">
        <title>Microbial catabolism of amino acid.</title>
        <authorList>
            <person name="Hibi M."/>
            <person name="Ogawa J."/>
        </authorList>
    </citation>
    <scope>NUCLEOTIDE SEQUENCE [LARGE SCALE GENOMIC DNA]</scope>
    <source>
        <strain evidence="1 2">C31-06</strain>
    </source>
</reference>
<accession>A0A402C689</accession>
<organism evidence="1 2">
    <name type="scientific">Rhodococcus wratislaviensis</name>
    <name type="common">Tsukamurella wratislaviensis</name>
    <dbReference type="NCBI Taxonomy" id="44752"/>
    <lineage>
        <taxon>Bacteria</taxon>
        <taxon>Bacillati</taxon>
        <taxon>Actinomycetota</taxon>
        <taxon>Actinomycetes</taxon>
        <taxon>Mycobacteriales</taxon>
        <taxon>Nocardiaceae</taxon>
        <taxon>Rhodococcus</taxon>
    </lineage>
</organism>
<sequence length="48" mass="4949">MNAPLGTLADGPAADTIERGESNAQIRPLSECTGVAQRSVVTQRPVVA</sequence>
<comment type="caution">
    <text evidence="1">The sequence shown here is derived from an EMBL/GenBank/DDBJ whole genome shotgun (WGS) entry which is preliminary data.</text>
</comment>
<dbReference type="AlphaFoldDB" id="A0A402C689"/>
<dbReference type="RefSeq" id="WP_192581826.1">
    <property type="nucleotide sequence ID" value="NZ_BHYM01000023.1"/>
</dbReference>
<evidence type="ECO:0000313" key="1">
    <source>
        <dbReference type="EMBL" id="GCE39102.1"/>
    </source>
</evidence>
<dbReference type="EMBL" id="BHYM01000023">
    <property type="protein sequence ID" value="GCE39102.1"/>
    <property type="molecule type" value="Genomic_DNA"/>
</dbReference>